<protein>
    <submittedName>
        <fullName evidence="2">Uncharacterized protein</fullName>
    </submittedName>
</protein>
<reference evidence="5" key="3">
    <citation type="submission" date="2023-07" db="EMBL/GenBank/DDBJ databases">
        <title>Identification of Pectobacterium versatile causing blackleg of potato from New York State with a whole genome sequencing approach.</title>
        <authorList>
            <person name="Ma X."/>
            <person name="Swingle B."/>
        </authorList>
    </citation>
    <scope>NUCLEOTIDE SEQUENCE [LARGE SCALE GENOMIC DNA]</scope>
    <source>
        <strain evidence="5">NY1588A</strain>
    </source>
</reference>
<dbReference type="eggNOG" id="ENOG5032MWX">
    <property type="taxonomic scope" value="Bacteria"/>
</dbReference>
<name>A0A0H3I7W9_PECPM</name>
<proteinExistence type="predicted"/>
<dbReference type="HOGENOM" id="CLU_144752_0_0_6"/>
<feature type="transmembrane region" description="Helical" evidence="1">
    <location>
        <begin position="63"/>
        <end position="83"/>
    </location>
</feature>
<evidence type="ECO:0000313" key="3">
    <source>
        <dbReference type="EMBL" id="MBI0553629.1"/>
    </source>
</evidence>
<reference evidence="2" key="2">
    <citation type="submission" date="2012-03" db="EMBL/GenBank/DDBJ databases">
        <authorList>
            <person name="Koskinen P."/>
            <person name="Laine P."/>
            <person name="Niemi O."/>
            <person name="Nykyri J."/>
            <person name="Harjunpaa H."/>
            <person name="Auvinen P."/>
            <person name="Paulin L."/>
            <person name="Pirhonen M."/>
            <person name="Palva T."/>
            <person name="Holm L."/>
        </authorList>
    </citation>
    <scope>NUCLEOTIDE SEQUENCE</scope>
    <source>
        <strain evidence="2">SCC3193</strain>
    </source>
</reference>
<dbReference type="InterPro" id="IPR046079">
    <property type="entry name" value="DUF6097"/>
</dbReference>
<gene>
    <name evidence="2" type="ordered locus">W5S_3217</name>
    <name evidence="3" type="ORF">F6Q06_03855</name>
</gene>
<dbReference type="Proteomes" id="UP001194579">
    <property type="component" value="Unassembled WGS sequence"/>
</dbReference>
<dbReference type="STRING" id="1905730.W5S_3217"/>
<organism evidence="2 4">
    <name type="scientific">Pectobacterium parmentieri</name>
    <dbReference type="NCBI Taxonomy" id="1905730"/>
    <lineage>
        <taxon>Bacteria</taxon>
        <taxon>Pseudomonadati</taxon>
        <taxon>Pseudomonadota</taxon>
        <taxon>Gammaproteobacteria</taxon>
        <taxon>Enterobacterales</taxon>
        <taxon>Pectobacteriaceae</taxon>
        <taxon>Pectobacterium</taxon>
    </lineage>
</organism>
<keyword evidence="5" id="KW-1185">Reference proteome</keyword>
<evidence type="ECO:0000313" key="4">
    <source>
        <dbReference type="Proteomes" id="UP000008044"/>
    </source>
</evidence>
<sequence>MGYSNILGKVLDNAQRLKEVHYHIEHHHIPVTSKDDLSQQIIEIERYLGDSTYTSLNTRKHRINILSAILALPVLLFCFIFVPDRYLKYFNIEYDIDGMAQSVFLFLIEHMWMAIAYGASFFGLIFYFYYLNHRAENEAEKVIQAFIARTSRNT</sequence>
<evidence type="ECO:0000256" key="1">
    <source>
        <dbReference type="SAM" id="Phobius"/>
    </source>
</evidence>
<accession>A0A0H3I7W9</accession>
<keyword evidence="1" id="KW-1133">Transmembrane helix</keyword>
<reference evidence="2 4" key="1">
    <citation type="journal article" date="2012" name="J. Bacteriol.">
        <title>Genome sequence of Pectobacterium sp. strain SCC3193.</title>
        <authorList>
            <person name="Koskinen J.P."/>
            <person name="Laine P."/>
            <person name="Niemi O."/>
            <person name="Nykyri J."/>
            <person name="Harjunpaa H."/>
            <person name="Auvinen P."/>
            <person name="Paulin L."/>
            <person name="Pirhonen M."/>
            <person name="Palva T."/>
            <person name="Holm L."/>
        </authorList>
    </citation>
    <scope>NUCLEOTIDE SEQUENCE [LARGE SCALE GENOMIC DNA]</scope>
    <source>
        <strain evidence="2 4">SCC3193</strain>
    </source>
</reference>
<keyword evidence="1" id="KW-0812">Transmembrane</keyword>
<evidence type="ECO:0000313" key="2">
    <source>
        <dbReference type="EMBL" id="AFI91291.1"/>
    </source>
</evidence>
<dbReference type="Proteomes" id="UP000008044">
    <property type="component" value="Chromosome"/>
</dbReference>
<dbReference type="Pfam" id="PF19592">
    <property type="entry name" value="DUF6097"/>
    <property type="match status" value="1"/>
</dbReference>
<dbReference type="PATRIC" id="fig|1166016.3.peg.3271"/>
<dbReference type="EMBL" id="WABS01000005">
    <property type="protein sequence ID" value="MBI0553629.1"/>
    <property type="molecule type" value="Genomic_DNA"/>
</dbReference>
<evidence type="ECO:0000313" key="5">
    <source>
        <dbReference type="Proteomes" id="UP001194579"/>
    </source>
</evidence>
<dbReference type="KEGG" id="pec:W5S_3217"/>
<dbReference type="AlphaFoldDB" id="A0A0H3I7W9"/>
<reference evidence="3" key="4">
    <citation type="submission" date="2024-05" db="EMBL/GenBank/DDBJ databases">
        <title>Identification of Pectobacterium versatile causing blackleg of potato from New York State with a whole genome sequencing approach.</title>
        <authorList>
            <person name="Ma X."/>
            <person name="Swingle B."/>
        </authorList>
    </citation>
    <scope>NUCLEOTIDE SEQUENCE</scope>
    <source>
        <strain evidence="3">NY1588A</strain>
    </source>
</reference>
<dbReference type="RefSeq" id="WP_014700798.1">
    <property type="nucleotide sequence ID" value="NC_017845.1"/>
</dbReference>
<keyword evidence="1" id="KW-0472">Membrane</keyword>
<dbReference type="EMBL" id="CP003415">
    <property type="protein sequence ID" value="AFI91291.1"/>
    <property type="molecule type" value="Genomic_DNA"/>
</dbReference>
<feature type="transmembrane region" description="Helical" evidence="1">
    <location>
        <begin position="103"/>
        <end position="131"/>
    </location>
</feature>